<gene>
    <name evidence="2" type="primary">jg15441</name>
    <name evidence="2" type="ORF">PAEG_LOCUS22812</name>
</gene>
<keyword evidence="3" id="KW-1185">Reference proteome</keyword>
<evidence type="ECO:0000313" key="3">
    <source>
        <dbReference type="Proteomes" id="UP000838756"/>
    </source>
</evidence>
<accession>A0A8S4S5P0</accession>
<dbReference type="AlphaFoldDB" id="A0A8S4S5P0"/>
<dbReference type="EMBL" id="CAKXAJ010026090">
    <property type="protein sequence ID" value="CAH2255456.1"/>
    <property type="molecule type" value="Genomic_DNA"/>
</dbReference>
<organism evidence="2 3">
    <name type="scientific">Pararge aegeria aegeria</name>
    <dbReference type="NCBI Taxonomy" id="348720"/>
    <lineage>
        <taxon>Eukaryota</taxon>
        <taxon>Metazoa</taxon>
        <taxon>Ecdysozoa</taxon>
        <taxon>Arthropoda</taxon>
        <taxon>Hexapoda</taxon>
        <taxon>Insecta</taxon>
        <taxon>Pterygota</taxon>
        <taxon>Neoptera</taxon>
        <taxon>Endopterygota</taxon>
        <taxon>Lepidoptera</taxon>
        <taxon>Glossata</taxon>
        <taxon>Ditrysia</taxon>
        <taxon>Papilionoidea</taxon>
        <taxon>Nymphalidae</taxon>
        <taxon>Satyrinae</taxon>
        <taxon>Satyrini</taxon>
        <taxon>Parargina</taxon>
        <taxon>Pararge</taxon>
    </lineage>
</organism>
<protein>
    <submittedName>
        <fullName evidence="2">Jg15441 protein</fullName>
    </submittedName>
</protein>
<evidence type="ECO:0000256" key="1">
    <source>
        <dbReference type="SAM" id="MobiDB-lite"/>
    </source>
</evidence>
<evidence type="ECO:0000313" key="2">
    <source>
        <dbReference type="EMBL" id="CAH2255456.1"/>
    </source>
</evidence>
<comment type="caution">
    <text evidence="2">The sequence shown here is derived from an EMBL/GenBank/DDBJ whole genome shotgun (WGS) entry which is preliminary data.</text>
</comment>
<proteinExistence type="predicted"/>
<reference evidence="2" key="1">
    <citation type="submission" date="2022-03" db="EMBL/GenBank/DDBJ databases">
        <authorList>
            <person name="Lindestad O."/>
        </authorList>
    </citation>
    <scope>NUCLEOTIDE SEQUENCE</scope>
</reference>
<dbReference type="Proteomes" id="UP000838756">
    <property type="component" value="Unassembled WGS sequence"/>
</dbReference>
<feature type="region of interest" description="Disordered" evidence="1">
    <location>
        <begin position="1"/>
        <end position="20"/>
    </location>
</feature>
<name>A0A8S4S5P0_9NEOP</name>
<sequence>MVFQLPSREPSKWHVDSPSSLVPRLRGSTNSILKKITGRLDCSLVDYEPITLLEENRGPVIGDEDDEDNTEMESGHVTITPQRFCCNQLHVEAIFTSYFKVT</sequence>